<feature type="domain" description="Aromatic amino acid beta-eliminating lyase/threonine aldolase" evidence="4">
    <location>
        <begin position="5"/>
        <end position="289"/>
    </location>
</feature>
<reference evidence="5 6" key="1">
    <citation type="journal article" date="2010" name="Stand. Genomic Sci.">
        <title>Complete genome sequence of Ilyobacter polytropus type strain (CuHbu1).</title>
        <authorList>
            <person name="Sikorski J."/>
            <person name="Chertkov O."/>
            <person name="Lapidus A."/>
            <person name="Nolan M."/>
            <person name="Lucas S."/>
            <person name="Del Rio T.G."/>
            <person name="Tice H."/>
            <person name="Cheng J.F."/>
            <person name="Tapia R."/>
            <person name="Han C."/>
            <person name="Goodwin L."/>
            <person name="Pitluck S."/>
            <person name="Liolios K."/>
            <person name="Ivanova N."/>
            <person name="Mavromatis K."/>
            <person name="Mikhailova N."/>
            <person name="Pati A."/>
            <person name="Chen A."/>
            <person name="Palaniappan K."/>
            <person name="Land M."/>
            <person name="Hauser L."/>
            <person name="Chang Y.J."/>
            <person name="Jeffries C.D."/>
            <person name="Brambilla E."/>
            <person name="Yasawong M."/>
            <person name="Rohde M."/>
            <person name="Pukall R."/>
            <person name="Spring S."/>
            <person name="Goker M."/>
            <person name="Woyke T."/>
            <person name="Bristow J."/>
            <person name="Eisen J.A."/>
            <person name="Markowitz V."/>
            <person name="Hugenholtz P."/>
            <person name="Kyrpides N.C."/>
            <person name="Klenk H.P."/>
        </authorList>
    </citation>
    <scope>NUCLEOTIDE SEQUENCE [LARGE SCALE GENOMIC DNA]</scope>
    <source>
        <strain evidence="6">ATCC 51220 / DSM 2926 / LMG 16218 / CuHBu1</strain>
        <plasmid evidence="6">pILYOP01</plasmid>
    </source>
</reference>
<dbReference type="InterPro" id="IPR015424">
    <property type="entry name" value="PyrdxlP-dep_Trfase"/>
</dbReference>
<dbReference type="SUPFAM" id="SSF53383">
    <property type="entry name" value="PLP-dependent transferases"/>
    <property type="match status" value="1"/>
</dbReference>
<accession>E3HCF0</accession>
<evidence type="ECO:0000256" key="2">
    <source>
        <dbReference type="ARBA" id="ARBA00006966"/>
    </source>
</evidence>
<evidence type="ECO:0000313" key="6">
    <source>
        <dbReference type="Proteomes" id="UP000006875"/>
    </source>
</evidence>
<keyword evidence="5" id="KW-0614">Plasmid</keyword>
<dbReference type="OrthoDB" id="9774495at2"/>
<dbReference type="Gene3D" id="3.40.640.10">
    <property type="entry name" value="Type I PLP-dependent aspartate aminotransferase-like (Major domain)"/>
    <property type="match status" value="1"/>
</dbReference>
<keyword evidence="6" id="KW-1185">Reference proteome</keyword>
<dbReference type="Proteomes" id="UP000006875">
    <property type="component" value="Plasmid pILYOP01"/>
</dbReference>
<dbReference type="GO" id="GO:0006520">
    <property type="term" value="P:amino acid metabolic process"/>
    <property type="evidence" value="ECO:0007669"/>
    <property type="project" value="InterPro"/>
</dbReference>
<sequence>MERTFASDNFSGVDPKIMEKLMEANQGHAFAYGMDPLTIKAKEKFKEIFGDVEVFFVFNGTGCNVLALEAMKGRATCVLCPDTAHIFQDEAGAPSKITGMQLLPVPSEDGKFSIKAAEKFLSFKGAIHKPEAHIISITQATELGTVYTPAEIKNISAFAKRNNMLLHMDGTRLSNAAAALGCSLKEMTADCGVDVLSFGGTKNGLMFGEAIVFFNKELAKDFFRLRKQNLQLHSKMRFISAQYLGLLEDNLWHTNASKANSMAKYLKKKLVNLGVEVTNDVMANIVFAKIPMDAVEEMQEFSYFYLWNEYKKESRFVMSFDITEEDIDIFVDKLEDVLKKQSIYLSEGTCCAS</sequence>
<comment type="cofactor">
    <cofactor evidence="1">
        <name>pyridoxal 5'-phosphate</name>
        <dbReference type="ChEBI" id="CHEBI:597326"/>
    </cofactor>
</comment>
<organism evidence="5 6">
    <name type="scientific">Ilyobacter polytropus (strain ATCC 51220 / DSM 2926 / LMG 16218 / CuHBu1)</name>
    <dbReference type="NCBI Taxonomy" id="572544"/>
    <lineage>
        <taxon>Bacteria</taxon>
        <taxon>Fusobacteriati</taxon>
        <taxon>Fusobacteriota</taxon>
        <taxon>Fusobacteriia</taxon>
        <taxon>Fusobacteriales</taxon>
        <taxon>Fusobacteriaceae</taxon>
        <taxon>Ilyobacter</taxon>
    </lineage>
</organism>
<evidence type="ECO:0000313" key="5">
    <source>
        <dbReference type="EMBL" id="ADO84410.1"/>
    </source>
</evidence>
<dbReference type="Pfam" id="PF01212">
    <property type="entry name" value="Beta_elim_lyase"/>
    <property type="match status" value="1"/>
</dbReference>
<protein>
    <submittedName>
        <fullName evidence="5">L-threonine aldolase</fullName>
        <ecNumber evidence="5">4.1.2.5</ecNumber>
    </submittedName>
</protein>
<keyword evidence="5" id="KW-0456">Lyase</keyword>
<keyword evidence="3" id="KW-0663">Pyridoxal phosphate</keyword>
<evidence type="ECO:0000259" key="4">
    <source>
        <dbReference type="Pfam" id="PF01212"/>
    </source>
</evidence>
<dbReference type="HOGENOM" id="CLU_049619_0_0_0"/>
<dbReference type="EMBL" id="CP002282">
    <property type="protein sequence ID" value="ADO84410.1"/>
    <property type="molecule type" value="Genomic_DNA"/>
</dbReference>
<dbReference type="AlphaFoldDB" id="E3HCF0"/>
<dbReference type="CDD" id="cd06502">
    <property type="entry name" value="TA_like"/>
    <property type="match status" value="1"/>
</dbReference>
<dbReference type="InterPro" id="IPR015421">
    <property type="entry name" value="PyrdxlP-dep_Trfase_major"/>
</dbReference>
<evidence type="ECO:0000256" key="1">
    <source>
        <dbReference type="ARBA" id="ARBA00001933"/>
    </source>
</evidence>
<comment type="similarity">
    <text evidence="2">Belongs to the threonine aldolase family.</text>
</comment>
<evidence type="ECO:0000256" key="3">
    <source>
        <dbReference type="ARBA" id="ARBA00022898"/>
    </source>
</evidence>
<dbReference type="InterPro" id="IPR001597">
    <property type="entry name" value="ArAA_b-elim_lyase/Thr_aldolase"/>
</dbReference>
<dbReference type="RefSeq" id="WP_013389067.1">
    <property type="nucleotide sequence ID" value="NC_014633.1"/>
</dbReference>
<dbReference type="GO" id="GO:0004793">
    <property type="term" value="F:threonine aldolase activity"/>
    <property type="evidence" value="ECO:0007669"/>
    <property type="project" value="UniProtKB-EC"/>
</dbReference>
<dbReference type="InterPro" id="IPR015422">
    <property type="entry name" value="PyrdxlP-dep_Trfase_small"/>
</dbReference>
<dbReference type="Gene3D" id="3.90.1150.10">
    <property type="entry name" value="Aspartate Aminotransferase, domain 1"/>
    <property type="match status" value="1"/>
</dbReference>
<dbReference type="PANTHER" id="PTHR48097:SF5">
    <property type="entry name" value="LOW SPECIFICITY L-THREONINE ALDOLASE"/>
    <property type="match status" value="1"/>
</dbReference>
<geneLocation type="plasmid" evidence="5 6">
    <name>pILYOP01</name>
</geneLocation>
<dbReference type="PANTHER" id="PTHR48097">
    <property type="entry name" value="L-THREONINE ALDOLASE-RELATED"/>
    <property type="match status" value="1"/>
</dbReference>
<dbReference type="EC" id="4.1.2.5" evidence="5"/>
<gene>
    <name evidence="5" type="ordered locus">Ilyop_2654</name>
</gene>
<proteinExistence type="inferred from homology"/>
<name>E3HCF0_ILYPC</name>
<dbReference type="KEGG" id="ipo:Ilyop_2654"/>